<organism evidence="6 7">
    <name type="scientific">Eptatretus burgeri</name>
    <name type="common">Inshore hagfish</name>
    <dbReference type="NCBI Taxonomy" id="7764"/>
    <lineage>
        <taxon>Eukaryota</taxon>
        <taxon>Metazoa</taxon>
        <taxon>Chordata</taxon>
        <taxon>Craniata</taxon>
        <taxon>Vertebrata</taxon>
        <taxon>Cyclostomata</taxon>
        <taxon>Myxini</taxon>
        <taxon>Myxiniformes</taxon>
        <taxon>Myxinidae</taxon>
        <taxon>Eptatretinae</taxon>
        <taxon>Eptatretus</taxon>
    </lineage>
</organism>
<dbReference type="AlphaFoldDB" id="A0A8C4QHL0"/>
<dbReference type="SUPFAM" id="SSF52799">
    <property type="entry name" value="(Phosphotyrosine protein) phosphatases II"/>
    <property type="match status" value="1"/>
</dbReference>
<accession>A0A8C4QHL0</accession>
<feature type="transmembrane region" description="Helical" evidence="3">
    <location>
        <begin position="64"/>
        <end position="81"/>
    </location>
</feature>
<reference evidence="6" key="2">
    <citation type="submission" date="2025-09" db="UniProtKB">
        <authorList>
            <consortium name="Ensembl"/>
        </authorList>
    </citation>
    <scope>IDENTIFICATION</scope>
</reference>
<evidence type="ECO:0000256" key="1">
    <source>
        <dbReference type="ARBA" id="ARBA00013064"/>
    </source>
</evidence>
<dbReference type="Ensembl" id="ENSEBUT00000016189.1">
    <property type="protein sequence ID" value="ENSEBUP00000015613.1"/>
    <property type="gene ID" value="ENSEBUG00000009828.1"/>
</dbReference>
<dbReference type="PANTHER" id="PTHR19134:SF531">
    <property type="entry name" value="TYROSINE-PROTEIN PHOSPHATASE LAR"/>
    <property type="match status" value="1"/>
</dbReference>
<dbReference type="Proteomes" id="UP000694388">
    <property type="component" value="Unplaced"/>
</dbReference>
<proteinExistence type="predicted"/>
<evidence type="ECO:0000256" key="2">
    <source>
        <dbReference type="ARBA" id="ARBA00022912"/>
    </source>
</evidence>
<evidence type="ECO:0000313" key="7">
    <source>
        <dbReference type="Proteomes" id="UP000694388"/>
    </source>
</evidence>
<evidence type="ECO:0000259" key="5">
    <source>
        <dbReference type="PROSITE" id="PS50056"/>
    </source>
</evidence>
<dbReference type="GO" id="GO:0004725">
    <property type="term" value="F:protein tyrosine phosphatase activity"/>
    <property type="evidence" value="ECO:0007669"/>
    <property type="project" value="UniProtKB-EC"/>
</dbReference>
<keyword evidence="3" id="KW-0812">Transmembrane</keyword>
<keyword evidence="3" id="KW-1133">Transmembrane helix</keyword>
<dbReference type="InterPro" id="IPR000242">
    <property type="entry name" value="PTP_cat"/>
</dbReference>
<dbReference type="PROSITE" id="PS50055">
    <property type="entry name" value="TYR_PHOSPHATASE_PTP"/>
    <property type="match status" value="1"/>
</dbReference>
<protein>
    <recommendedName>
        <fullName evidence="1">protein-tyrosine-phosphatase</fullName>
        <ecNumber evidence="1">3.1.3.48</ecNumber>
    </recommendedName>
</protein>
<dbReference type="Pfam" id="PF00102">
    <property type="entry name" value="Y_phosphatase"/>
    <property type="match status" value="1"/>
</dbReference>
<dbReference type="PRINTS" id="PR00700">
    <property type="entry name" value="PRTYPHPHTASE"/>
</dbReference>
<keyword evidence="7" id="KW-1185">Reference proteome</keyword>
<keyword evidence="2" id="KW-0904">Protein phosphatase</keyword>
<dbReference type="InterPro" id="IPR000387">
    <property type="entry name" value="Tyr_Pase_dom"/>
</dbReference>
<evidence type="ECO:0000259" key="4">
    <source>
        <dbReference type="PROSITE" id="PS50055"/>
    </source>
</evidence>
<reference evidence="6" key="1">
    <citation type="submission" date="2025-08" db="UniProtKB">
        <authorList>
            <consortium name="Ensembl"/>
        </authorList>
    </citation>
    <scope>IDENTIFICATION</scope>
</reference>
<feature type="domain" description="Tyrosine-protein phosphatase" evidence="4">
    <location>
        <begin position="9"/>
        <end position="63"/>
    </location>
</feature>
<dbReference type="InterPro" id="IPR050348">
    <property type="entry name" value="Protein-Tyr_Phosphatase"/>
</dbReference>
<dbReference type="GeneTree" id="ENSGT00940000166904"/>
<dbReference type="InterPro" id="IPR029021">
    <property type="entry name" value="Prot-tyrosine_phosphatase-like"/>
</dbReference>
<evidence type="ECO:0000313" key="6">
    <source>
        <dbReference type="Ensembl" id="ENSEBUP00000015613.1"/>
    </source>
</evidence>
<keyword evidence="3" id="KW-0472">Membrane</keyword>
<dbReference type="Gene3D" id="3.90.190.10">
    <property type="entry name" value="Protein tyrosine phosphatase superfamily"/>
    <property type="match status" value="1"/>
</dbReference>
<dbReference type="PANTHER" id="PTHR19134">
    <property type="entry name" value="RECEPTOR-TYPE TYROSINE-PROTEIN PHOSPHATASE"/>
    <property type="match status" value="1"/>
</dbReference>
<sequence length="82" mass="9740">MRLRRNRLGRTGCFIVLDAMLERIRHENTVDVYGLVTCLRTQRNYTVQTEEQYAFVHEALPRVLFLRSAILVTLFLYTMSFI</sequence>
<feature type="domain" description="Tyrosine specific protein phosphatases" evidence="5">
    <location>
        <begin position="8"/>
        <end position="54"/>
    </location>
</feature>
<evidence type="ECO:0000256" key="3">
    <source>
        <dbReference type="SAM" id="Phobius"/>
    </source>
</evidence>
<name>A0A8C4QHL0_EPTBU</name>
<dbReference type="PROSITE" id="PS50056">
    <property type="entry name" value="TYR_PHOSPHATASE_2"/>
    <property type="match status" value="1"/>
</dbReference>
<dbReference type="EC" id="3.1.3.48" evidence="1"/>
<keyword evidence="2" id="KW-0378">Hydrolase</keyword>